<feature type="binding site" evidence="13">
    <location>
        <position position="156"/>
    </location>
    <ligand>
        <name>Zn(2+)</name>
        <dbReference type="ChEBI" id="CHEBI:29105"/>
    </ligand>
</feature>
<dbReference type="Pfam" id="PF08264">
    <property type="entry name" value="Anticodon_1"/>
    <property type="match status" value="1"/>
</dbReference>
<comment type="function">
    <text evidence="1 13">Is required not only for elongation of protein synthesis but also for the initiation of all mRNA translation through initiator tRNA(fMet) aminoacylation.</text>
</comment>
<evidence type="ECO:0000256" key="9">
    <source>
        <dbReference type="ARBA" id="ARBA00022840"/>
    </source>
</evidence>
<keyword evidence="8 13" id="KW-0862">Zinc</keyword>
<dbReference type="AlphaFoldDB" id="A0A9X3LC20"/>
<protein>
    <recommendedName>
        <fullName evidence="13">Methionine--tRNA ligase</fullName>
        <ecNumber evidence="13">6.1.1.10</ecNumber>
    </recommendedName>
    <alternativeName>
        <fullName evidence="13">Methionyl-tRNA synthetase</fullName>
        <shortName evidence="13">MetRS</shortName>
    </alternativeName>
</protein>
<evidence type="ECO:0000256" key="8">
    <source>
        <dbReference type="ARBA" id="ARBA00022833"/>
    </source>
</evidence>
<evidence type="ECO:0000256" key="10">
    <source>
        <dbReference type="ARBA" id="ARBA00022917"/>
    </source>
</evidence>
<dbReference type="InterPro" id="IPR029038">
    <property type="entry name" value="MetRS_Zn"/>
</dbReference>
<evidence type="ECO:0000256" key="6">
    <source>
        <dbReference type="ARBA" id="ARBA00022723"/>
    </source>
</evidence>
<dbReference type="InterPro" id="IPR009080">
    <property type="entry name" value="tRNAsynth_Ia_anticodon-bd"/>
</dbReference>
<dbReference type="EMBL" id="JAMKBI010000016">
    <property type="protein sequence ID" value="MCZ8535138.1"/>
    <property type="molecule type" value="Genomic_DNA"/>
</dbReference>
<feature type="domain" description="Methionyl/Valyl/Leucyl/Isoleucyl-tRNA synthetase anticodon-binding" evidence="14">
    <location>
        <begin position="413"/>
        <end position="497"/>
    </location>
</feature>
<evidence type="ECO:0000256" key="11">
    <source>
        <dbReference type="ARBA" id="ARBA00023146"/>
    </source>
</evidence>
<evidence type="ECO:0000256" key="4">
    <source>
        <dbReference type="ARBA" id="ARBA00022490"/>
    </source>
</evidence>
<evidence type="ECO:0000256" key="3">
    <source>
        <dbReference type="ARBA" id="ARBA00008258"/>
    </source>
</evidence>
<evidence type="ECO:0000313" key="17">
    <source>
        <dbReference type="Proteomes" id="UP001152172"/>
    </source>
</evidence>
<evidence type="ECO:0000259" key="15">
    <source>
        <dbReference type="Pfam" id="PF09334"/>
    </source>
</evidence>
<dbReference type="PROSITE" id="PS00178">
    <property type="entry name" value="AA_TRNA_LIGASE_I"/>
    <property type="match status" value="1"/>
</dbReference>
<dbReference type="InterPro" id="IPR033911">
    <property type="entry name" value="MetRS_core"/>
</dbReference>
<organism evidence="16 17">
    <name type="scientific">Psychrobacillus psychrodurans</name>
    <dbReference type="NCBI Taxonomy" id="126157"/>
    <lineage>
        <taxon>Bacteria</taxon>
        <taxon>Bacillati</taxon>
        <taxon>Bacillota</taxon>
        <taxon>Bacilli</taxon>
        <taxon>Bacillales</taxon>
        <taxon>Bacillaceae</taxon>
        <taxon>Psychrobacillus</taxon>
    </lineage>
</organism>
<keyword evidence="4 13" id="KW-0963">Cytoplasm</keyword>
<evidence type="ECO:0000256" key="13">
    <source>
        <dbReference type="HAMAP-Rule" id="MF_00098"/>
    </source>
</evidence>
<proteinExistence type="inferred from homology"/>
<keyword evidence="10 13" id="KW-0648">Protein biosynthesis</keyword>
<dbReference type="Gene3D" id="2.20.28.20">
    <property type="entry name" value="Methionyl-tRNA synthetase, Zn-domain"/>
    <property type="match status" value="1"/>
</dbReference>
<evidence type="ECO:0000256" key="7">
    <source>
        <dbReference type="ARBA" id="ARBA00022741"/>
    </source>
</evidence>
<dbReference type="Proteomes" id="UP001152172">
    <property type="component" value="Unassembled WGS sequence"/>
</dbReference>
<dbReference type="RefSeq" id="WP_269923147.1">
    <property type="nucleotide sequence ID" value="NZ_JAMKBI010000016.1"/>
</dbReference>
<accession>A0A9X3LC20</accession>
<feature type="binding site" evidence="13">
    <location>
        <position position="141"/>
    </location>
    <ligand>
        <name>Zn(2+)</name>
        <dbReference type="ChEBI" id="CHEBI:29105"/>
    </ligand>
</feature>
<dbReference type="GO" id="GO:0006431">
    <property type="term" value="P:methionyl-tRNA aminoacylation"/>
    <property type="evidence" value="ECO:0007669"/>
    <property type="project" value="UniProtKB-UniRule"/>
</dbReference>
<dbReference type="FunFam" id="2.20.28.20:FF:000001">
    <property type="entry name" value="Methionine--tRNA ligase"/>
    <property type="match status" value="1"/>
</dbReference>
<keyword evidence="9 13" id="KW-0067">ATP-binding</keyword>
<comment type="cofactor">
    <cofactor evidence="13">
        <name>Zn(2+)</name>
        <dbReference type="ChEBI" id="CHEBI:29105"/>
    </cofactor>
    <text evidence="13">Binds 1 zinc ion per subunit.</text>
</comment>
<dbReference type="GO" id="GO:0005829">
    <property type="term" value="C:cytosol"/>
    <property type="evidence" value="ECO:0007669"/>
    <property type="project" value="TreeGrafter"/>
</dbReference>
<dbReference type="CDD" id="cd07957">
    <property type="entry name" value="Anticodon_Ia_Met"/>
    <property type="match status" value="1"/>
</dbReference>
<keyword evidence="17" id="KW-1185">Reference proteome</keyword>
<dbReference type="InterPro" id="IPR014729">
    <property type="entry name" value="Rossmann-like_a/b/a_fold"/>
</dbReference>
<dbReference type="CDD" id="cd00814">
    <property type="entry name" value="MetRS_core"/>
    <property type="match status" value="1"/>
</dbReference>
<reference evidence="16" key="1">
    <citation type="submission" date="2022-05" db="EMBL/GenBank/DDBJ databases">
        <authorList>
            <person name="Colautti A."/>
            <person name="Iacumin L."/>
        </authorList>
    </citation>
    <scope>NUCLEOTIDE SEQUENCE</scope>
    <source>
        <strain evidence="16">DSM 30747</strain>
    </source>
</reference>
<dbReference type="Gene3D" id="3.40.50.620">
    <property type="entry name" value="HUPs"/>
    <property type="match status" value="1"/>
</dbReference>
<dbReference type="GO" id="GO:0005524">
    <property type="term" value="F:ATP binding"/>
    <property type="evidence" value="ECO:0007669"/>
    <property type="project" value="UniProtKB-UniRule"/>
</dbReference>
<comment type="similarity">
    <text evidence="3 13">Belongs to the class-I aminoacyl-tRNA synthetase family. MetG type 1 subfamily.</text>
</comment>
<dbReference type="SUPFAM" id="SSF47323">
    <property type="entry name" value="Anticodon-binding domain of a subclass of class I aminoacyl-tRNA synthetases"/>
    <property type="match status" value="1"/>
</dbReference>
<evidence type="ECO:0000256" key="5">
    <source>
        <dbReference type="ARBA" id="ARBA00022598"/>
    </source>
</evidence>
<dbReference type="PANTHER" id="PTHR45765:SF1">
    <property type="entry name" value="METHIONINE--TRNA LIGASE, CYTOPLASMIC"/>
    <property type="match status" value="1"/>
</dbReference>
<comment type="subcellular location">
    <subcellularLocation>
        <location evidence="2 13">Cytoplasm</location>
    </subcellularLocation>
</comment>
<dbReference type="Gene3D" id="1.10.730.10">
    <property type="entry name" value="Isoleucyl-tRNA Synthetase, Domain 1"/>
    <property type="match status" value="1"/>
</dbReference>
<dbReference type="InterPro" id="IPR015413">
    <property type="entry name" value="Methionyl/Leucyl_tRNA_Synth"/>
</dbReference>
<feature type="short sequence motif" description="'KMSKS' region" evidence="13">
    <location>
        <begin position="329"/>
        <end position="333"/>
    </location>
</feature>
<gene>
    <name evidence="13 16" type="primary">metG</name>
    <name evidence="16" type="ORF">M9R61_17670</name>
</gene>
<dbReference type="GO" id="GO:0004825">
    <property type="term" value="F:methionine-tRNA ligase activity"/>
    <property type="evidence" value="ECO:0007669"/>
    <property type="project" value="UniProtKB-UniRule"/>
</dbReference>
<comment type="catalytic activity">
    <reaction evidence="12 13">
        <text>tRNA(Met) + L-methionine + ATP = L-methionyl-tRNA(Met) + AMP + diphosphate</text>
        <dbReference type="Rhea" id="RHEA:13481"/>
        <dbReference type="Rhea" id="RHEA-COMP:9667"/>
        <dbReference type="Rhea" id="RHEA-COMP:9698"/>
        <dbReference type="ChEBI" id="CHEBI:30616"/>
        <dbReference type="ChEBI" id="CHEBI:33019"/>
        <dbReference type="ChEBI" id="CHEBI:57844"/>
        <dbReference type="ChEBI" id="CHEBI:78442"/>
        <dbReference type="ChEBI" id="CHEBI:78530"/>
        <dbReference type="ChEBI" id="CHEBI:456215"/>
        <dbReference type="EC" id="6.1.1.10"/>
    </reaction>
</comment>
<comment type="caution">
    <text evidence="16">The sequence shown here is derived from an EMBL/GenBank/DDBJ whole genome shotgun (WGS) entry which is preliminary data.</text>
</comment>
<dbReference type="PRINTS" id="PR01041">
    <property type="entry name" value="TRNASYNTHMET"/>
</dbReference>
<dbReference type="PANTHER" id="PTHR45765">
    <property type="entry name" value="METHIONINE--TRNA LIGASE"/>
    <property type="match status" value="1"/>
</dbReference>
<feature type="binding site" evidence="13">
    <location>
        <position position="332"/>
    </location>
    <ligand>
        <name>ATP</name>
        <dbReference type="ChEBI" id="CHEBI:30616"/>
    </ligand>
</feature>
<keyword evidence="7 13" id="KW-0547">Nucleotide-binding</keyword>
<evidence type="ECO:0000256" key="12">
    <source>
        <dbReference type="ARBA" id="ARBA00047364"/>
    </source>
</evidence>
<dbReference type="InterPro" id="IPR041872">
    <property type="entry name" value="Anticodon_Met"/>
</dbReference>
<dbReference type="NCBIfam" id="TIGR00398">
    <property type="entry name" value="metG"/>
    <property type="match status" value="1"/>
</dbReference>
<dbReference type="SUPFAM" id="SSF57770">
    <property type="entry name" value="Methionyl-tRNA synthetase (MetRS), Zn-domain"/>
    <property type="match status" value="1"/>
</dbReference>
<keyword evidence="11 13" id="KW-0030">Aminoacyl-tRNA synthetase</keyword>
<comment type="subunit">
    <text evidence="13">Monomer.</text>
</comment>
<feature type="binding site" evidence="13">
    <location>
        <position position="144"/>
    </location>
    <ligand>
        <name>Zn(2+)</name>
        <dbReference type="ChEBI" id="CHEBI:29105"/>
    </ligand>
</feature>
<dbReference type="SUPFAM" id="SSF52374">
    <property type="entry name" value="Nucleotidylyl transferase"/>
    <property type="match status" value="1"/>
</dbReference>
<feature type="short sequence motif" description="'HIGH' region" evidence="13">
    <location>
        <begin position="10"/>
        <end position="20"/>
    </location>
</feature>
<dbReference type="InterPro" id="IPR013155">
    <property type="entry name" value="M/V/L/I-tRNA-synth_anticd-bd"/>
</dbReference>
<dbReference type="InterPro" id="IPR001412">
    <property type="entry name" value="aa-tRNA-synth_I_CS"/>
</dbReference>
<evidence type="ECO:0000259" key="14">
    <source>
        <dbReference type="Pfam" id="PF08264"/>
    </source>
</evidence>
<evidence type="ECO:0000256" key="1">
    <source>
        <dbReference type="ARBA" id="ARBA00003314"/>
    </source>
</evidence>
<dbReference type="InterPro" id="IPR023458">
    <property type="entry name" value="Met-tRNA_ligase_1"/>
</dbReference>
<feature type="binding site" evidence="13">
    <location>
        <position position="153"/>
    </location>
    <ligand>
        <name>Zn(2+)</name>
        <dbReference type="ChEBI" id="CHEBI:29105"/>
    </ligand>
</feature>
<keyword evidence="5 13" id="KW-0436">Ligase</keyword>
<dbReference type="HAMAP" id="MF_00098">
    <property type="entry name" value="Met_tRNA_synth_type1"/>
    <property type="match status" value="1"/>
</dbReference>
<dbReference type="EC" id="6.1.1.10" evidence="13"/>
<evidence type="ECO:0000256" key="2">
    <source>
        <dbReference type="ARBA" id="ARBA00004496"/>
    </source>
</evidence>
<dbReference type="Pfam" id="PF09334">
    <property type="entry name" value="tRNA-synt_1g"/>
    <property type="match status" value="1"/>
</dbReference>
<evidence type="ECO:0000313" key="16">
    <source>
        <dbReference type="EMBL" id="MCZ8535138.1"/>
    </source>
</evidence>
<sequence>MSIFIGGAWPYANGSLHLGHIAALLPGDILARYFRLKGEDVLYVSGSDCNGTPISIRANKEGIPVKEVADRYHSEFEYSFRRLGFSYDLYTRTDSENHHRVVQDLFLNLLDSGFIYKKEIEQTYCEIDKQFLPDRYVEGKCPNCGSSARGDQCDNCSKILDPLDLIDRTCKLCGSEPTTRKTEHFYFELSAFQKQLEKYVHEAKINELWRDNAIQLTDRYLNEGLLDRAASRDLPNGVSIPVKGYEEKKVYVWIEAVAGYYSASKEWAKNSNKEDKPYWSEETISYYVHGKDNIPFHTLIWPAILLGINNKALPTRIISNEYLTLEKRKLSTSQNYAVWIPDILKRYHPDSIRYFLTINAPENRDTDFSWREFIYSHNSELLGAYGNLVNRTFKFVEKFYEGNIPVNSINETITMQTERLYEEVGELIEKGHFKLALEKIFLYIRNGNKYFDAQKPWIQLKEEELECKGTIATCVYIIGNIAQILSPFLPFSSEEVKANLQIDKFNWRPFNPAPIQLQTVRPLFERIDISAIQDELDKLREREIRLS</sequence>
<dbReference type="InterPro" id="IPR014758">
    <property type="entry name" value="Met-tRNA_synth"/>
</dbReference>
<keyword evidence="6 13" id="KW-0479">Metal-binding</keyword>
<name>A0A9X3LC20_9BACI</name>
<dbReference type="GO" id="GO:0046872">
    <property type="term" value="F:metal ion binding"/>
    <property type="evidence" value="ECO:0007669"/>
    <property type="project" value="UniProtKB-KW"/>
</dbReference>
<feature type="domain" description="Methionyl/Leucyl tRNA synthetase" evidence="15">
    <location>
        <begin position="4"/>
        <end position="392"/>
    </location>
</feature>